<protein>
    <submittedName>
        <fullName evidence="1">Uncharacterized protein</fullName>
    </submittedName>
</protein>
<dbReference type="Proteomes" id="UP001371456">
    <property type="component" value="Unassembled WGS sequence"/>
</dbReference>
<keyword evidence="2" id="KW-1185">Reference proteome</keyword>
<name>A0AAN8SVU9_SOLBU</name>
<organism evidence="1 2">
    <name type="scientific">Solanum bulbocastanum</name>
    <name type="common">Wild potato</name>
    <dbReference type="NCBI Taxonomy" id="147425"/>
    <lineage>
        <taxon>Eukaryota</taxon>
        <taxon>Viridiplantae</taxon>
        <taxon>Streptophyta</taxon>
        <taxon>Embryophyta</taxon>
        <taxon>Tracheophyta</taxon>
        <taxon>Spermatophyta</taxon>
        <taxon>Magnoliopsida</taxon>
        <taxon>eudicotyledons</taxon>
        <taxon>Gunneridae</taxon>
        <taxon>Pentapetalae</taxon>
        <taxon>asterids</taxon>
        <taxon>lamiids</taxon>
        <taxon>Solanales</taxon>
        <taxon>Solanaceae</taxon>
        <taxon>Solanoideae</taxon>
        <taxon>Solaneae</taxon>
        <taxon>Solanum</taxon>
    </lineage>
</organism>
<gene>
    <name evidence="1" type="ORF">RDI58_028910</name>
</gene>
<evidence type="ECO:0000313" key="1">
    <source>
        <dbReference type="EMBL" id="KAK6773672.1"/>
    </source>
</evidence>
<comment type="caution">
    <text evidence="1">The sequence shown here is derived from an EMBL/GenBank/DDBJ whole genome shotgun (WGS) entry which is preliminary data.</text>
</comment>
<reference evidence="1 2" key="1">
    <citation type="submission" date="2024-02" db="EMBL/GenBank/DDBJ databases">
        <title>de novo genome assembly of Solanum bulbocastanum strain 11H21.</title>
        <authorList>
            <person name="Hosaka A.J."/>
        </authorList>
    </citation>
    <scope>NUCLEOTIDE SEQUENCE [LARGE SCALE GENOMIC DNA]</scope>
    <source>
        <tissue evidence="1">Young leaves</tissue>
    </source>
</reference>
<evidence type="ECO:0000313" key="2">
    <source>
        <dbReference type="Proteomes" id="UP001371456"/>
    </source>
</evidence>
<accession>A0AAN8SVU9</accession>
<dbReference type="EMBL" id="JBANQN010000012">
    <property type="protein sequence ID" value="KAK6773672.1"/>
    <property type="molecule type" value="Genomic_DNA"/>
</dbReference>
<dbReference type="AlphaFoldDB" id="A0AAN8SVU9"/>
<sequence length="22" mass="2732">MRSPSARIIWYSVYSHRCICRF</sequence>
<proteinExistence type="predicted"/>